<evidence type="ECO:0000259" key="2">
    <source>
        <dbReference type="Pfam" id="PF00501"/>
    </source>
</evidence>
<dbReference type="Gene3D" id="3.30.300.30">
    <property type="match status" value="1"/>
</dbReference>
<dbReference type="InterPro" id="IPR042099">
    <property type="entry name" value="ANL_N_sf"/>
</dbReference>
<dbReference type="STRING" id="1353952.A0A165HNT5"/>
<dbReference type="Pfam" id="PF00501">
    <property type="entry name" value="AMP-binding"/>
    <property type="match status" value="1"/>
</dbReference>
<dbReference type="PANTHER" id="PTHR24096:SF422">
    <property type="entry name" value="BCDNA.GH02901"/>
    <property type="match status" value="1"/>
</dbReference>
<dbReference type="InterPro" id="IPR000873">
    <property type="entry name" value="AMP-dep_synth/lig_dom"/>
</dbReference>
<dbReference type="Gene3D" id="3.40.50.12780">
    <property type="entry name" value="N-terminal domain of ligase-like"/>
    <property type="match status" value="1"/>
</dbReference>
<dbReference type="OrthoDB" id="6509636at2759"/>
<dbReference type="GO" id="GO:0016405">
    <property type="term" value="F:CoA-ligase activity"/>
    <property type="evidence" value="ECO:0007669"/>
    <property type="project" value="TreeGrafter"/>
</dbReference>
<proteinExistence type="predicted"/>
<keyword evidence="1" id="KW-0472">Membrane</keyword>
<dbReference type="InParanoid" id="A0A165HNT5"/>
<dbReference type="Pfam" id="PF13193">
    <property type="entry name" value="AMP-binding_C"/>
    <property type="match status" value="1"/>
</dbReference>
<feature type="domain" description="AMP-dependent synthetase/ligase" evidence="2">
    <location>
        <begin position="39"/>
        <end position="440"/>
    </location>
</feature>
<evidence type="ECO:0000256" key="1">
    <source>
        <dbReference type="SAM" id="Phobius"/>
    </source>
</evidence>
<keyword evidence="1" id="KW-0812">Transmembrane</keyword>
<protein>
    <submittedName>
        <fullName evidence="4">Acetyl-CoA synthetase-like protein</fullName>
    </submittedName>
</protein>
<organism evidence="4 5">
    <name type="scientific">Calocera cornea HHB12733</name>
    <dbReference type="NCBI Taxonomy" id="1353952"/>
    <lineage>
        <taxon>Eukaryota</taxon>
        <taxon>Fungi</taxon>
        <taxon>Dikarya</taxon>
        <taxon>Basidiomycota</taxon>
        <taxon>Agaricomycotina</taxon>
        <taxon>Dacrymycetes</taxon>
        <taxon>Dacrymycetales</taxon>
        <taxon>Dacrymycetaceae</taxon>
        <taxon>Calocera</taxon>
    </lineage>
</organism>
<dbReference type="Proteomes" id="UP000076842">
    <property type="component" value="Unassembled WGS sequence"/>
</dbReference>
<evidence type="ECO:0000313" key="5">
    <source>
        <dbReference type="Proteomes" id="UP000076842"/>
    </source>
</evidence>
<dbReference type="FunCoup" id="A0A165HNT5">
    <property type="interactions" value="318"/>
</dbReference>
<feature type="domain" description="AMP-binding enzyme C-terminal" evidence="3">
    <location>
        <begin position="491"/>
        <end position="578"/>
    </location>
</feature>
<feature type="transmembrane region" description="Helical" evidence="1">
    <location>
        <begin position="280"/>
        <end position="303"/>
    </location>
</feature>
<evidence type="ECO:0000313" key="4">
    <source>
        <dbReference type="EMBL" id="KZT59529.1"/>
    </source>
</evidence>
<dbReference type="EMBL" id="KV423939">
    <property type="protein sequence ID" value="KZT59529.1"/>
    <property type="molecule type" value="Genomic_DNA"/>
</dbReference>
<reference evidence="4 5" key="1">
    <citation type="journal article" date="2016" name="Mol. Biol. Evol.">
        <title>Comparative Genomics of Early-Diverging Mushroom-Forming Fungi Provides Insights into the Origins of Lignocellulose Decay Capabilities.</title>
        <authorList>
            <person name="Nagy L.G."/>
            <person name="Riley R."/>
            <person name="Tritt A."/>
            <person name="Adam C."/>
            <person name="Daum C."/>
            <person name="Floudas D."/>
            <person name="Sun H."/>
            <person name="Yadav J.S."/>
            <person name="Pangilinan J."/>
            <person name="Larsson K.H."/>
            <person name="Matsuura K."/>
            <person name="Barry K."/>
            <person name="Labutti K."/>
            <person name="Kuo R."/>
            <person name="Ohm R.A."/>
            <person name="Bhattacharya S.S."/>
            <person name="Shirouzu T."/>
            <person name="Yoshinaga Y."/>
            <person name="Martin F.M."/>
            <person name="Grigoriev I.V."/>
            <person name="Hibbett D.S."/>
        </authorList>
    </citation>
    <scope>NUCLEOTIDE SEQUENCE [LARGE SCALE GENOMIC DNA]</scope>
    <source>
        <strain evidence="4 5">HHB12733</strain>
    </source>
</reference>
<dbReference type="SUPFAM" id="SSF56801">
    <property type="entry name" value="Acetyl-CoA synthetase-like"/>
    <property type="match status" value="1"/>
</dbReference>
<evidence type="ECO:0000259" key="3">
    <source>
        <dbReference type="Pfam" id="PF13193"/>
    </source>
</evidence>
<dbReference type="InterPro" id="IPR020845">
    <property type="entry name" value="AMP-binding_CS"/>
</dbReference>
<dbReference type="PROSITE" id="PS00455">
    <property type="entry name" value="AMP_BINDING"/>
    <property type="match status" value="1"/>
</dbReference>
<accession>A0A165HNT5</accession>
<dbReference type="AlphaFoldDB" id="A0A165HNT5"/>
<keyword evidence="1" id="KW-1133">Transmembrane helix</keyword>
<keyword evidence="5" id="KW-1185">Reference proteome</keyword>
<dbReference type="InterPro" id="IPR045851">
    <property type="entry name" value="AMP-bd_C_sf"/>
</dbReference>
<sequence>MSSPSPFPTYPRTLTVPQFLLDTPTYPLRPSRLPTSPWLLDDGTGRTYHLEEVRARVERLARAVRERWALGAGDVVALFSANCLDYPIVIWALHRLGCIVTPSNPSYTASELAHQLRETRAKLVFSGEAGLGVALQALGQAGLGGASGREREGERVVLFSPPPPDLSHADGEGCFPPSSPPELHQTPHGSFPTVESLILSAHLLPANYVEPSGPRVGDTVAFLGLSSGTTGLPKAVEVPHRAVLAVVLQIARHCRANGPLGEGEEKWVRPGDRVLGVLPFYHIVGLVLVMHALLFAGAAVVVVPGFRPQRFLETIVKRRITHLPIVPPMVVLLVKSPLTKQYDLSCLRWVLSGAAPLSATILEQFRAILPQARIGLAYGLTETSTLVSIFDPHRPPVPGSSGYIAPDTDARIVLPDGSTAPPGSPGEIWVRGPQMALGYLNNPEATAETFLPDGWVRTGDEGYVREDGSLFVVDRLKELIKVKGLQVAPAELEGHLLLHLYVQDVGVVGIPHDYKGEVPLAFVVLHQSIARQASSSAHEASEIKQELGKWVSEQKVEYKRLEGGIEFVEAIPKNPSGKILRRLLREKAKELVKGSVKDTMAKL</sequence>
<gene>
    <name evidence="4" type="ORF">CALCODRAFT_515985</name>
</gene>
<dbReference type="PANTHER" id="PTHR24096">
    <property type="entry name" value="LONG-CHAIN-FATTY-ACID--COA LIGASE"/>
    <property type="match status" value="1"/>
</dbReference>
<dbReference type="InterPro" id="IPR025110">
    <property type="entry name" value="AMP-bd_C"/>
</dbReference>
<name>A0A165HNT5_9BASI</name>